<accession>A0ABT2DDP9</accession>
<keyword evidence="1" id="KW-0472">Membrane</keyword>
<keyword evidence="3" id="KW-1185">Reference proteome</keyword>
<feature type="transmembrane region" description="Helical" evidence="1">
    <location>
        <begin position="6"/>
        <end position="23"/>
    </location>
</feature>
<reference evidence="2 3" key="1">
    <citation type="submission" date="2022-08" db="EMBL/GenBank/DDBJ databases">
        <title>Reclassification of Massilia species as members of the genera Telluria, Duganella, Pseudoduganella, Mokoshia gen. nov. and Zemynaea gen. nov. using orthogonal and non-orthogonal genome-based approaches.</title>
        <authorList>
            <person name="Bowman J.P."/>
        </authorList>
    </citation>
    <scope>NUCLEOTIDE SEQUENCE [LARGE SCALE GENOMIC DNA]</scope>
    <source>
        <strain evidence="2 3">JCM 31605</strain>
    </source>
</reference>
<keyword evidence="1" id="KW-0812">Transmembrane</keyword>
<organism evidence="2 3">
    <name type="scientific">Massilia agilis</name>
    <dbReference type="NCBI Taxonomy" id="1811226"/>
    <lineage>
        <taxon>Bacteria</taxon>
        <taxon>Pseudomonadati</taxon>
        <taxon>Pseudomonadota</taxon>
        <taxon>Betaproteobacteria</taxon>
        <taxon>Burkholderiales</taxon>
        <taxon>Oxalobacteraceae</taxon>
        <taxon>Telluria group</taxon>
        <taxon>Massilia</taxon>
    </lineage>
</organism>
<keyword evidence="1" id="KW-1133">Transmembrane helix</keyword>
<dbReference type="RefSeq" id="WP_258823250.1">
    <property type="nucleotide sequence ID" value="NZ_JANUHB010000003.1"/>
</dbReference>
<proteinExistence type="predicted"/>
<evidence type="ECO:0000313" key="3">
    <source>
        <dbReference type="Proteomes" id="UP001206126"/>
    </source>
</evidence>
<comment type="caution">
    <text evidence="2">The sequence shown here is derived from an EMBL/GenBank/DDBJ whole genome shotgun (WGS) entry which is preliminary data.</text>
</comment>
<name>A0ABT2DDP9_9BURK</name>
<sequence length="49" mass="5476">MDTTAIVIVVVTAVVPVIAMAWVRRWMRSQQPPNAALSEDPKKRDKSRG</sequence>
<protein>
    <submittedName>
        <fullName evidence="2">Uncharacterized protein</fullName>
    </submittedName>
</protein>
<dbReference type="Proteomes" id="UP001206126">
    <property type="component" value="Unassembled WGS sequence"/>
</dbReference>
<evidence type="ECO:0000313" key="2">
    <source>
        <dbReference type="EMBL" id="MCS0809450.1"/>
    </source>
</evidence>
<evidence type="ECO:0000256" key="1">
    <source>
        <dbReference type="SAM" id="Phobius"/>
    </source>
</evidence>
<gene>
    <name evidence="2" type="ORF">NX774_16120</name>
</gene>
<dbReference type="EMBL" id="JANUHB010000003">
    <property type="protein sequence ID" value="MCS0809450.1"/>
    <property type="molecule type" value="Genomic_DNA"/>
</dbReference>